<reference evidence="2" key="1">
    <citation type="submission" date="2023-01" db="EMBL/GenBank/DDBJ databases">
        <title>Psychroserpens sp. MSW6 and Marinomonas sp. RSW2, isolated from seawater.</title>
        <authorList>
            <person name="Kristyanto S."/>
            <person name="Jung J."/>
            <person name="Kim J.M."/>
            <person name="Jeon C.O."/>
        </authorList>
    </citation>
    <scope>NUCLEOTIDE SEQUENCE</scope>
    <source>
        <strain evidence="2">RSW2</strain>
    </source>
</reference>
<gene>
    <name evidence="2" type="ORF">M3I01_011235</name>
</gene>
<dbReference type="InterPro" id="IPR007138">
    <property type="entry name" value="ABM_dom"/>
</dbReference>
<evidence type="ECO:0000313" key="2">
    <source>
        <dbReference type="EMBL" id="MDE8603484.1"/>
    </source>
</evidence>
<comment type="caution">
    <text evidence="2">The sequence shown here is derived from an EMBL/GenBank/DDBJ whole genome shotgun (WGS) entry which is preliminary data.</text>
</comment>
<sequence length="102" mass="11791">MSEKIEITAFIKSIPGKSEELREAIVELIEETVKEPGCEVFKVFQTPEDSEMFVLWEVFTDQENFQHHMGKDYTKKYFSLGLTESVSATKHIEVTRELLSTT</sequence>
<evidence type="ECO:0000313" key="3">
    <source>
        <dbReference type="Proteomes" id="UP001139522"/>
    </source>
</evidence>
<name>A0ABT5WF88_9GAMM</name>
<dbReference type="PANTHER" id="PTHR33336">
    <property type="entry name" value="QUINOL MONOOXYGENASE YGIN-RELATED"/>
    <property type="match status" value="1"/>
</dbReference>
<accession>A0ABT5WF88</accession>
<dbReference type="Pfam" id="PF03992">
    <property type="entry name" value="ABM"/>
    <property type="match status" value="1"/>
</dbReference>
<keyword evidence="3" id="KW-1185">Reference proteome</keyword>
<dbReference type="InterPro" id="IPR011008">
    <property type="entry name" value="Dimeric_a/b-barrel"/>
</dbReference>
<keyword evidence="2" id="KW-0560">Oxidoreductase</keyword>
<evidence type="ECO:0000259" key="1">
    <source>
        <dbReference type="PROSITE" id="PS51725"/>
    </source>
</evidence>
<dbReference type="SUPFAM" id="SSF54909">
    <property type="entry name" value="Dimeric alpha+beta barrel"/>
    <property type="match status" value="1"/>
</dbReference>
<dbReference type="RefSeq" id="WP_255895965.1">
    <property type="nucleotide sequence ID" value="NZ_JAMZEG020000002.1"/>
</dbReference>
<feature type="domain" description="ABM" evidence="1">
    <location>
        <begin position="5"/>
        <end position="94"/>
    </location>
</feature>
<dbReference type="InterPro" id="IPR050744">
    <property type="entry name" value="AI-2_Isomerase_LsrG"/>
</dbReference>
<dbReference type="Gene3D" id="3.30.70.100">
    <property type="match status" value="1"/>
</dbReference>
<protein>
    <submittedName>
        <fullName evidence="2">Quinol monooxygenase</fullName>
    </submittedName>
</protein>
<dbReference type="Proteomes" id="UP001139522">
    <property type="component" value="Unassembled WGS sequence"/>
</dbReference>
<dbReference type="PROSITE" id="PS51725">
    <property type="entry name" value="ABM"/>
    <property type="match status" value="1"/>
</dbReference>
<dbReference type="PANTHER" id="PTHR33336:SF3">
    <property type="entry name" value="ABM DOMAIN-CONTAINING PROTEIN"/>
    <property type="match status" value="1"/>
</dbReference>
<keyword evidence="2" id="KW-0503">Monooxygenase</keyword>
<dbReference type="GO" id="GO:0004497">
    <property type="term" value="F:monooxygenase activity"/>
    <property type="evidence" value="ECO:0007669"/>
    <property type="project" value="UniProtKB-KW"/>
</dbReference>
<proteinExistence type="predicted"/>
<organism evidence="2 3">
    <name type="scientific">Marinomonas maritima</name>
    <dbReference type="NCBI Taxonomy" id="2940935"/>
    <lineage>
        <taxon>Bacteria</taxon>
        <taxon>Pseudomonadati</taxon>
        <taxon>Pseudomonadota</taxon>
        <taxon>Gammaproteobacteria</taxon>
        <taxon>Oceanospirillales</taxon>
        <taxon>Oceanospirillaceae</taxon>
        <taxon>Marinomonas</taxon>
    </lineage>
</organism>
<dbReference type="EMBL" id="JAMZEG020000002">
    <property type="protein sequence ID" value="MDE8603484.1"/>
    <property type="molecule type" value="Genomic_DNA"/>
</dbReference>